<sequence>MGCYPMKTTKLLAIREGLFFVSRIGLRVSIMECDAKRVIHGLEKSHQFSLNAHIFFDVKALLQAANYCTYLFAPRSGNKVAYFLASVTLHSPGKLCWVDFLPLSISSLVVNDIAS</sequence>
<dbReference type="OrthoDB" id="1906820at2759"/>
<gene>
    <name evidence="2" type="ORF">PanWU01x14_023320</name>
</gene>
<dbReference type="InterPro" id="IPR002156">
    <property type="entry name" value="RNaseH_domain"/>
</dbReference>
<accession>A0A2P5DXF9</accession>
<evidence type="ECO:0000259" key="1">
    <source>
        <dbReference type="Pfam" id="PF13456"/>
    </source>
</evidence>
<feature type="domain" description="RNase H type-1" evidence="1">
    <location>
        <begin position="11"/>
        <end position="86"/>
    </location>
</feature>
<dbReference type="AlphaFoldDB" id="A0A2P5DXF9"/>
<dbReference type="GO" id="GO:0003676">
    <property type="term" value="F:nucleic acid binding"/>
    <property type="evidence" value="ECO:0007669"/>
    <property type="project" value="InterPro"/>
</dbReference>
<protein>
    <recommendedName>
        <fullName evidence="1">RNase H type-1 domain-containing protein</fullName>
    </recommendedName>
</protein>
<evidence type="ECO:0000313" key="3">
    <source>
        <dbReference type="Proteomes" id="UP000237105"/>
    </source>
</evidence>
<reference evidence="3" key="1">
    <citation type="submission" date="2016-06" db="EMBL/GenBank/DDBJ databases">
        <title>Parallel loss of symbiosis genes in relatives of nitrogen-fixing non-legume Parasponia.</title>
        <authorList>
            <person name="Van Velzen R."/>
            <person name="Holmer R."/>
            <person name="Bu F."/>
            <person name="Rutten L."/>
            <person name="Van Zeijl A."/>
            <person name="Liu W."/>
            <person name="Santuari L."/>
            <person name="Cao Q."/>
            <person name="Sharma T."/>
            <person name="Shen D."/>
            <person name="Roswanjaya Y."/>
            <person name="Wardhani T."/>
            <person name="Kalhor M.S."/>
            <person name="Jansen J."/>
            <person name="Van den Hoogen J."/>
            <person name="Gungor B."/>
            <person name="Hartog M."/>
            <person name="Hontelez J."/>
            <person name="Verver J."/>
            <person name="Yang W.-C."/>
            <person name="Schijlen E."/>
            <person name="Repin R."/>
            <person name="Schilthuizen M."/>
            <person name="Schranz E."/>
            <person name="Heidstra R."/>
            <person name="Miyata K."/>
            <person name="Fedorova E."/>
            <person name="Kohlen W."/>
            <person name="Bisseling T."/>
            <person name="Smit S."/>
            <person name="Geurts R."/>
        </authorList>
    </citation>
    <scope>NUCLEOTIDE SEQUENCE [LARGE SCALE GENOMIC DNA]</scope>
    <source>
        <strain evidence="3">cv. WU1-14</strain>
    </source>
</reference>
<name>A0A2P5DXF9_PARAD</name>
<dbReference type="GO" id="GO:0004523">
    <property type="term" value="F:RNA-DNA hybrid ribonuclease activity"/>
    <property type="evidence" value="ECO:0007669"/>
    <property type="project" value="InterPro"/>
</dbReference>
<dbReference type="EMBL" id="JXTB01000011">
    <property type="protein sequence ID" value="PON77978.1"/>
    <property type="molecule type" value="Genomic_DNA"/>
</dbReference>
<proteinExistence type="predicted"/>
<comment type="caution">
    <text evidence="2">The sequence shown here is derived from an EMBL/GenBank/DDBJ whole genome shotgun (WGS) entry which is preliminary data.</text>
</comment>
<keyword evidence="3" id="KW-1185">Reference proteome</keyword>
<organism evidence="2 3">
    <name type="scientific">Parasponia andersonii</name>
    <name type="common">Sponia andersonii</name>
    <dbReference type="NCBI Taxonomy" id="3476"/>
    <lineage>
        <taxon>Eukaryota</taxon>
        <taxon>Viridiplantae</taxon>
        <taxon>Streptophyta</taxon>
        <taxon>Embryophyta</taxon>
        <taxon>Tracheophyta</taxon>
        <taxon>Spermatophyta</taxon>
        <taxon>Magnoliopsida</taxon>
        <taxon>eudicotyledons</taxon>
        <taxon>Gunneridae</taxon>
        <taxon>Pentapetalae</taxon>
        <taxon>rosids</taxon>
        <taxon>fabids</taxon>
        <taxon>Rosales</taxon>
        <taxon>Cannabaceae</taxon>
        <taxon>Parasponia</taxon>
    </lineage>
</organism>
<evidence type="ECO:0000313" key="2">
    <source>
        <dbReference type="EMBL" id="PON77978.1"/>
    </source>
</evidence>
<dbReference type="Proteomes" id="UP000237105">
    <property type="component" value="Unassembled WGS sequence"/>
</dbReference>
<dbReference type="Pfam" id="PF13456">
    <property type="entry name" value="RVT_3"/>
    <property type="match status" value="1"/>
</dbReference>